<dbReference type="Proteomes" id="UP000255425">
    <property type="component" value="Unassembled WGS sequence"/>
</dbReference>
<organism evidence="1 2">
    <name type="scientific">Staphylococcus saccharolyticus</name>
    <dbReference type="NCBI Taxonomy" id="33028"/>
    <lineage>
        <taxon>Bacteria</taxon>
        <taxon>Bacillati</taxon>
        <taxon>Bacillota</taxon>
        <taxon>Bacilli</taxon>
        <taxon>Bacillales</taxon>
        <taxon>Staphylococcaceae</taxon>
        <taxon>Staphylococcus</taxon>
    </lineage>
</organism>
<protein>
    <submittedName>
        <fullName evidence="1">Putative staphylococcal protein</fullName>
    </submittedName>
</protein>
<name>A0A380H477_9STAP</name>
<accession>A0A380H477</accession>
<dbReference type="GeneID" id="63936708"/>
<evidence type="ECO:0000313" key="1">
    <source>
        <dbReference type="EMBL" id="SUM70546.1"/>
    </source>
</evidence>
<reference evidence="1 2" key="1">
    <citation type="submission" date="2018-06" db="EMBL/GenBank/DDBJ databases">
        <authorList>
            <consortium name="Pathogen Informatics"/>
            <person name="Doyle S."/>
        </authorList>
    </citation>
    <scope>NUCLEOTIDE SEQUENCE [LARGE SCALE GENOMIC DNA]</scope>
    <source>
        <strain evidence="1 2">NCTC11807</strain>
    </source>
</reference>
<gene>
    <name evidence="1" type="ORF">NCTC11807_01243</name>
</gene>
<dbReference type="RefSeq" id="WP_115313087.1">
    <property type="nucleotide sequence ID" value="NZ_CP066042.1"/>
</dbReference>
<sequence length="69" mass="8385">MNKNLFNEKVKKQLWFLNSKEEKQLNERLIQKSGNENVDYNKPIKFSHQYLKRYVFKEKSVTSSNVIFD</sequence>
<proteinExistence type="predicted"/>
<keyword evidence="2" id="KW-1185">Reference proteome</keyword>
<evidence type="ECO:0000313" key="2">
    <source>
        <dbReference type="Proteomes" id="UP000255425"/>
    </source>
</evidence>
<dbReference type="AlphaFoldDB" id="A0A380H477"/>
<dbReference type="EMBL" id="UHDZ01000001">
    <property type="protein sequence ID" value="SUM70546.1"/>
    <property type="molecule type" value="Genomic_DNA"/>
</dbReference>